<accession>A0A942T6P2</accession>
<protein>
    <submittedName>
        <fullName evidence="1">Uncharacterized protein</fullName>
    </submittedName>
</protein>
<proteinExistence type="predicted"/>
<dbReference type="Proteomes" id="UP000677265">
    <property type="component" value="Unassembled WGS sequence"/>
</dbReference>
<evidence type="ECO:0000313" key="3">
    <source>
        <dbReference type="Proteomes" id="UP000677265"/>
    </source>
</evidence>
<organism evidence="1">
    <name type="scientific">Neobacillus citreus</name>
    <dbReference type="NCBI Taxonomy" id="2833578"/>
    <lineage>
        <taxon>Bacteria</taxon>
        <taxon>Bacillati</taxon>
        <taxon>Bacillota</taxon>
        <taxon>Bacilli</taxon>
        <taxon>Bacillales</taxon>
        <taxon>Bacillaceae</taxon>
        <taxon>Neobacillus</taxon>
    </lineage>
</organism>
<dbReference type="EMBL" id="JAGYPE020000005">
    <property type="protein sequence ID" value="MCH6264868.1"/>
    <property type="molecule type" value="Genomic_DNA"/>
</dbReference>
<name>A0A942T6P2_9BACI</name>
<dbReference type="EMBL" id="JAGYPE010000007">
    <property type="protein sequence ID" value="MBS4186410.1"/>
    <property type="molecule type" value="Genomic_DNA"/>
</dbReference>
<evidence type="ECO:0000313" key="2">
    <source>
        <dbReference type="EMBL" id="MCH6264868.1"/>
    </source>
</evidence>
<dbReference type="RefSeq" id="WP_213146221.1">
    <property type="nucleotide sequence ID" value="NZ_JAGYPE020000005.1"/>
</dbReference>
<reference evidence="1" key="1">
    <citation type="submission" date="2021-05" db="EMBL/GenBank/DDBJ databases">
        <title>Novel Bacillus species.</title>
        <authorList>
            <person name="Liu G."/>
        </authorList>
    </citation>
    <scope>NUCLEOTIDE SEQUENCE</scope>
    <source>
        <strain evidence="1 3">FJAT-50051</strain>
    </source>
</reference>
<comment type="caution">
    <text evidence="1">The sequence shown here is derived from an EMBL/GenBank/DDBJ whole genome shotgun (WGS) entry which is preliminary data.</text>
</comment>
<evidence type="ECO:0000313" key="1">
    <source>
        <dbReference type="EMBL" id="MBS4186410.1"/>
    </source>
</evidence>
<sequence length="222" mass="26170">MILKHFLLYSENDNGVADVEKNFSFQSRCITSLYEKCFSKFSTENIKQINIFCVKESPKLNLTIVDGFCDVEILYDVRDFFQLDDQQRKEVILEVLKQGIDKVIKLYNWDNRPFDNAYNCVKKASYKNEYVWKKKPKSSPNRCLKAEVLINHDLYLCEIYLVVKDKNGNEIVKRLVSTTKPDEIIFSHFLGELNWLSNNEVALFNRPKSKYISVHLKEVLFK</sequence>
<dbReference type="AlphaFoldDB" id="A0A942T6P2"/>
<gene>
    <name evidence="2" type="ORF">KHB02_004940</name>
    <name evidence="1" type="ORF">KHB02_34125</name>
</gene>
<keyword evidence="3" id="KW-1185">Reference proteome</keyword>